<proteinExistence type="predicted"/>
<dbReference type="Proteomes" id="UP000694545">
    <property type="component" value="Unplaced"/>
</dbReference>
<sequence length="304" mass="34735">VPWGPSGPLSGAASLQDAQNRHCKVSSCMFYHAVRNYKPAWMLDMRTTEYLHWEKTGSQKTHSPSKALPWAVLHHHLHCTLNMPPHFLEEALKVPREHFCCCPSSALHLSTAATYKRREILGLIVNTYTSSHVWTPDGKTLLHFAHQLLRRETILYPSLDWGLPHIKDSKGLTPLEVILEQMWDSKVNVASKKLYLNYLLLFMPNPKHWEVLLGEEKFNSLVGKPPASLYFQAMQSTFQTLPPSHFPKSIQKIPIPHAVKPLPPSGKQHPTKMWQIFFHAPFFKCQIQKYPVQAAFPAADQTLV</sequence>
<dbReference type="Ensembl" id="ENSVKKT00000018900.1">
    <property type="protein sequence ID" value="ENSVKKP00000018437.1"/>
    <property type="gene ID" value="ENSVKKG00000012564.1"/>
</dbReference>
<dbReference type="AlphaFoldDB" id="A0A8D2L9K6"/>
<reference evidence="1" key="2">
    <citation type="submission" date="2025-09" db="UniProtKB">
        <authorList>
            <consortium name="Ensembl"/>
        </authorList>
    </citation>
    <scope>IDENTIFICATION</scope>
</reference>
<reference evidence="1" key="1">
    <citation type="submission" date="2025-08" db="UniProtKB">
        <authorList>
            <consortium name="Ensembl"/>
        </authorList>
    </citation>
    <scope>IDENTIFICATION</scope>
</reference>
<keyword evidence="2" id="KW-1185">Reference proteome</keyword>
<protein>
    <submittedName>
        <fullName evidence="1">Uncharacterized protein</fullName>
    </submittedName>
</protein>
<evidence type="ECO:0000313" key="1">
    <source>
        <dbReference type="Ensembl" id="ENSVKKP00000018437.1"/>
    </source>
</evidence>
<organism evidence="1 2">
    <name type="scientific">Varanus komodoensis</name>
    <name type="common">Komodo dragon</name>
    <dbReference type="NCBI Taxonomy" id="61221"/>
    <lineage>
        <taxon>Eukaryota</taxon>
        <taxon>Metazoa</taxon>
        <taxon>Chordata</taxon>
        <taxon>Craniata</taxon>
        <taxon>Vertebrata</taxon>
        <taxon>Euteleostomi</taxon>
        <taxon>Lepidosauria</taxon>
        <taxon>Squamata</taxon>
        <taxon>Bifurcata</taxon>
        <taxon>Unidentata</taxon>
        <taxon>Episquamata</taxon>
        <taxon>Toxicofera</taxon>
        <taxon>Anguimorpha</taxon>
        <taxon>Paleoanguimorpha</taxon>
        <taxon>Varanoidea</taxon>
        <taxon>Varanidae</taxon>
        <taxon>Varanus</taxon>
    </lineage>
</organism>
<dbReference type="OMA" id="HAGRECD"/>
<evidence type="ECO:0000313" key="2">
    <source>
        <dbReference type="Proteomes" id="UP000694545"/>
    </source>
</evidence>
<name>A0A8D2L9K6_VARKO</name>
<accession>A0A8D2L9K6</accession>